<keyword evidence="1" id="KW-0472">Membrane</keyword>
<gene>
    <name evidence="2" type="ordered locus">Mahau_1204</name>
</gene>
<sequence length="147" mass="16537">MKEDGCLENKISLQEHLLVYALIIITGALGLLDWFMLRDMILALLSSSSLDPWSWGAIDKICFIILGIMWLILIFVSAHCYEKGVVRKKLWRYFSFITGIELIILFVTHVIPIIVGQAHYSVLLTILEAVGGTACIIGSFYIKSPSF</sequence>
<evidence type="ECO:0000313" key="3">
    <source>
        <dbReference type="Proteomes" id="UP000008457"/>
    </source>
</evidence>
<feature type="transmembrane region" description="Helical" evidence="1">
    <location>
        <begin position="17"/>
        <end position="37"/>
    </location>
</feature>
<feature type="transmembrane region" description="Helical" evidence="1">
    <location>
        <begin position="120"/>
        <end position="142"/>
    </location>
</feature>
<keyword evidence="1" id="KW-1133">Transmembrane helix</keyword>
<dbReference type="Proteomes" id="UP000008457">
    <property type="component" value="Chromosome"/>
</dbReference>
<feature type="transmembrane region" description="Helical" evidence="1">
    <location>
        <begin position="93"/>
        <end position="114"/>
    </location>
</feature>
<reference evidence="2 3" key="2">
    <citation type="journal article" date="2011" name="Stand. Genomic Sci.">
        <title>Complete genome sequence of Mahella australiensis type strain (50-1 BON).</title>
        <authorList>
            <person name="Sikorski J."/>
            <person name="Teshima H."/>
            <person name="Nolan M."/>
            <person name="Lucas S."/>
            <person name="Hammon N."/>
            <person name="Deshpande S."/>
            <person name="Cheng J.F."/>
            <person name="Pitluck S."/>
            <person name="Liolios K."/>
            <person name="Pagani I."/>
            <person name="Ivanova N."/>
            <person name="Huntemann M."/>
            <person name="Mavromatis K."/>
            <person name="Ovchinikova G."/>
            <person name="Pati A."/>
            <person name="Tapia R."/>
            <person name="Han C."/>
            <person name="Goodwin L."/>
            <person name="Chen A."/>
            <person name="Palaniappan K."/>
            <person name="Land M."/>
            <person name="Hauser L."/>
            <person name="Ngatchou-Djao O.D."/>
            <person name="Rohde M."/>
            <person name="Pukall R."/>
            <person name="Spring S."/>
            <person name="Abt B."/>
            <person name="Goker M."/>
            <person name="Detter J.C."/>
            <person name="Woyke T."/>
            <person name="Bristow J."/>
            <person name="Markowitz V."/>
            <person name="Hugenholtz P."/>
            <person name="Eisen J.A."/>
            <person name="Kyrpides N.C."/>
            <person name="Klenk H.P."/>
            <person name="Lapidus A."/>
        </authorList>
    </citation>
    <scope>NUCLEOTIDE SEQUENCE [LARGE SCALE GENOMIC DNA]</scope>
    <source>
        <strain evidence="3">DSM 15567 / CIP 107919 / 50-1 BON</strain>
    </source>
</reference>
<dbReference type="RefSeq" id="WP_013780830.1">
    <property type="nucleotide sequence ID" value="NC_015520.1"/>
</dbReference>
<protein>
    <submittedName>
        <fullName evidence="2">Uncharacterized protein</fullName>
    </submittedName>
</protein>
<dbReference type="EMBL" id="CP002360">
    <property type="protein sequence ID" value="AEE96400.1"/>
    <property type="molecule type" value="Genomic_DNA"/>
</dbReference>
<dbReference type="STRING" id="697281.Mahau_1204"/>
<organism evidence="2 3">
    <name type="scientific">Mahella australiensis (strain DSM 15567 / CIP 107919 / 50-1 BON)</name>
    <dbReference type="NCBI Taxonomy" id="697281"/>
    <lineage>
        <taxon>Bacteria</taxon>
        <taxon>Bacillati</taxon>
        <taxon>Bacillota</taxon>
        <taxon>Clostridia</taxon>
        <taxon>Thermoanaerobacterales</taxon>
        <taxon>Thermoanaerobacterales Family IV. Incertae Sedis</taxon>
        <taxon>Mahella</taxon>
    </lineage>
</organism>
<keyword evidence="1" id="KW-0812">Transmembrane</keyword>
<proteinExistence type="predicted"/>
<keyword evidence="3" id="KW-1185">Reference proteome</keyword>
<reference evidence="3" key="1">
    <citation type="submission" date="2010-11" db="EMBL/GenBank/DDBJ databases">
        <title>The complete genome of Mahella australiensis DSM 15567.</title>
        <authorList>
            <consortium name="US DOE Joint Genome Institute (JGI-PGF)"/>
            <person name="Lucas S."/>
            <person name="Copeland A."/>
            <person name="Lapidus A."/>
            <person name="Bruce D."/>
            <person name="Goodwin L."/>
            <person name="Pitluck S."/>
            <person name="Kyrpides N."/>
            <person name="Mavromatis K."/>
            <person name="Pagani I."/>
            <person name="Ivanova N."/>
            <person name="Teshima H."/>
            <person name="Brettin T."/>
            <person name="Detter J.C."/>
            <person name="Han C."/>
            <person name="Tapia R."/>
            <person name="Land M."/>
            <person name="Hauser L."/>
            <person name="Markowitz V."/>
            <person name="Cheng J.-F."/>
            <person name="Hugenholtz P."/>
            <person name="Woyke T."/>
            <person name="Wu D."/>
            <person name="Spring S."/>
            <person name="Pukall R."/>
            <person name="Steenblock K."/>
            <person name="Schneider S."/>
            <person name="Klenk H.-P."/>
            <person name="Eisen J.A."/>
        </authorList>
    </citation>
    <scope>NUCLEOTIDE SEQUENCE [LARGE SCALE GENOMIC DNA]</scope>
    <source>
        <strain evidence="3">DSM 15567 / CIP 107919 / 50-1 BON</strain>
    </source>
</reference>
<dbReference type="KEGG" id="mas:Mahau_1204"/>
<evidence type="ECO:0000256" key="1">
    <source>
        <dbReference type="SAM" id="Phobius"/>
    </source>
</evidence>
<dbReference type="HOGENOM" id="CLU_1765803_0_0_9"/>
<dbReference type="OrthoDB" id="2605076at2"/>
<dbReference type="AlphaFoldDB" id="F3ZW20"/>
<evidence type="ECO:0000313" key="2">
    <source>
        <dbReference type="EMBL" id="AEE96400.1"/>
    </source>
</evidence>
<name>F3ZW20_MAHA5</name>
<accession>F3ZW20</accession>
<feature type="transmembrane region" description="Helical" evidence="1">
    <location>
        <begin position="57"/>
        <end position="81"/>
    </location>
</feature>